<name>A0A5B8VHU7_9BACT</name>
<evidence type="ECO:0000256" key="7">
    <source>
        <dbReference type="ARBA" id="ARBA00022679"/>
    </source>
</evidence>
<protein>
    <recommendedName>
        <fullName evidence="6 9">1-acyl-sn-glycerol-3-phosphate acyltransferase</fullName>
        <ecNumber evidence="5 9">2.3.1.51</ecNumber>
    </recommendedName>
</protein>
<dbReference type="EMBL" id="CP042434">
    <property type="protein sequence ID" value="QEC70575.1"/>
    <property type="molecule type" value="Genomic_DNA"/>
</dbReference>
<dbReference type="GO" id="GO:0003841">
    <property type="term" value="F:1-acylglycerol-3-phosphate O-acyltransferase activity"/>
    <property type="evidence" value="ECO:0007669"/>
    <property type="project" value="UniProtKB-UniRule"/>
</dbReference>
<evidence type="ECO:0000313" key="12">
    <source>
        <dbReference type="Proteomes" id="UP000321291"/>
    </source>
</evidence>
<dbReference type="CDD" id="cd07989">
    <property type="entry name" value="LPLAT_AGPAT-like"/>
    <property type="match status" value="1"/>
</dbReference>
<sequence>MCLVKRPQKSWLATGSLQGLDDRFFVLTGLRRKMIQKEHYQKGQNYIVVCNHNSFLDVMVTNPFLPNPSKTIAKKSMASVPLFGWIYRWGSVLVDRNSDESRRKSYLEMKKVLANGMDMLLFPEGTRNKTQQPLGKFQSGAFRLAIETGKPIIPVVIIGTKKMMPASKSFYLLPGTIELHFLPPVDPTGLTHIQLSRQIFESMWNYYEANY</sequence>
<dbReference type="KEGG" id="agi:FSB73_01495"/>
<dbReference type="RefSeq" id="WP_146779838.1">
    <property type="nucleotide sequence ID" value="NZ_CP042434.1"/>
</dbReference>
<dbReference type="GO" id="GO:0006654">
    <property type="term" value="P:phosphatidic acid biosynthetic process"/>
    <property type="evidence" value="ECO:0007669"/>
    <property type="project" value="TreeGrafter"/>
</dbReference>
<comment type="catalytic activity">
    <reaction evidence="1 9">
        <text>a 1-acyl-sn-glycero-3-phosphate + an acyl-CoA = a 1,2-diacyl-sn-glycero-3-phosphate + CoA</text>
        <dbReference type="Rhea" id="RHEA:19709"/>
        <dbReference type="ChEBI" id="CHEBI:57287"/>
        <dbReference type="ChEBI" id="CHEBI:57970"/>
        <dbReference type="ChEBI" id="CHEBI:58342"/>
        <dbReference type="ChEBI" id="CHEBI:58608"/>
        <dbReference type="EC" id="2.3.1.51"/>
    </reaction>
</comment>
<feature type="domain" description="Phospholipid/glycerol acyltransferase" evidence="10">
    <location>
        <begin position="46"/>
        <end position="160"/>
    </location>
</feature>
<evidence type="ECO:0000313" key="11">
    <source>
        <dbReference type="EMBL" id="QEC70575.1"/>
    </source>
</evidence>
<keyword evidence="7 9" id="KW-0808">Transferase</keyword>
<accession>A0A5B8VHU7</accession>
<dbReference type="InterPro" id="IPR004552">
    <property type="entry name" value="AGP_acyltrans"/>
</dbReference>
<dbReference type="NCBIfam" id="TIGR00530">
    <property type="entry name" value="AGP_acyltrn"/>
    <property type="match status" value="1"/>
</dbReference>
<keyword evidence="9" id="KW-1208">Phospholipid metabolism</keyword>
<evidence type="ECO:0000256" key="9">
    <source>
        <dbReference type="RuleBase" id="RU361267"/>
    </source>
</evidence>
<dbReference type="GO" id="GO:0016020">
    <property type="term" value="C:membrane"/>
    <property type="evidence" value="ECO:0007669"/>
    <property type="project" value="InterPro"/>
</dbReference>
<evidence type="ECO:0000259" key="10">
    <source>
        <dbReference type="SMART" id="SM00563"/>
    </source>
</evidence>
<dbReference type="SMART" id="SM00563">
    <property type="entry name" value="PlsC"/>
    <property type="match status" value="1"/>
</dbReference>
<evidence type="ECO:0000256" key="5">
    <source>
        <dbReference type="ARBA" id="ARBA00013211"/>
    </source>
</evidence>
<dbReference type="Proteomes" id="UP000321291">
    <property type="component" value="Chromosome"/>
</dbReference>
<reference evidence="11 12" key="1">
    <citation type="journal article" date="2017" name="Int. J. Syst. Evol. Microbiol.">
        <title>Arachidicoccus ginsenosidivorans sp. nov., with ginsenoside-converting activity isolated from ginseng cultivating soil.</title>
        <authorList>
            <person name="Siddiqi M.Z."/>
            <person name="Aslam Z."/>
            <person name="Im W.T."/>
        </authorList>
    </citation>
    <scope>NUCLEOTIDE SEQUENCE [LARGE SCALE GENOMIC DNA]</scope>
    <source>
        <strain evidence="11 12">Gsoil 809</strain>
    </source>
</reference>
<keyword evidence="8 9" id="KW-0012">Acyltransferase</keyword>
<proteinExistence type="inferred from homology"/>
<comment type="pathway">
    <text evidence="2">Phospholipid metabolism; CDP-diacylglycerol biosynthesis; CDP-diacylglycerol from sn-glycerol 3-phosphate: step 2/3.</text>
</comment>
<evidence type="ECO:0000256" key="8">
    <source>
        <dbReference type="ARBA" id="ARBA00023315"/>
    </source>
</evidence>
<keyword evidence="12" id="KW-1185">Reference proteome</keyword>
<evidence type="ECO:0000256" key="6">
    <source>
        <dbReference type="ARBA" id="ARBA00016139"/>
    </source>
</evidence>
<dbReference type="EC" id="2.3.1.51" evidence="5 9"/>
<dbReference type="PANTHER" id="PTHR10434">
    <property type="entry name" value="1-ACYL-SN-GLYCEROL-3-PHOSPHATE ACYLTRANSFERASE"/>
    <property type="match status" value="1"/>
</dbReference>
<dbReference type="OrthoDB" id="9803035at2"/>
<keyword evidence="9" id="KW-0594">Phospholipid biosynthesis</keyword>
<keyword evidence="9" id="KW-0444">Lipid biosynthesis</keyword>
<dbReference type="AlphaFoldDB" id="A0A5B8VHU7"/>
<evidence type="ECO:0000256" key="2">
    <source>
        <dbReference type="ARBA" id="ARBA00004728"/>
    </source>
</evidence>
<comment type="similarity">
    <text evidence="4 9">Belongs to the 1-acyl-sn-glycerol-3-phosphate acyltransferase family.</text>
</comment>
<evidence type="ECO:0000256" key="1">
    <source>
        <dbReference type="ARBA" id="ARBA00001141"/>
    </source>
</evidence>
<keyword evidence="9" id="KW-0443">Lipid metabolism</keyword>
<evidence type="ECO:0000256" key="3">
    <source>
        <dbReference type="ARBA" id="ARBA00005189"/>
    </source>
</evidence>
<comment type="pathway">
    <text evidence="3">Lipid metabolism.</text>
</comment>
<gene>
    <name evidence="11" type="ORF">FSB73_01495</name>
</gene>
<evidence type="ECO:0000256" key="4">
    <source>
        <dbReference type="ARBA" id="ARBA00008655"/>
    </source>
</evidence>
<dbReference type="Pfam" id="PF01553">
    <property type="entry name" value="Acyltransferase"/>
    <property type="match status" value="1"/>
</dbReference>
<organism evidence="11 12">
    <name type="scientific">Arachidicoccus ginsenosidivorans</name>
    <dbReference type="NCBI Taxonomy" id="496057"/>
    <lineage>
        <taxon>Bacteria</taxon>
        <taxon>Pseudomonadati</taxon>
        <taxon>Bacteroidota</taxon>
        <taxon>Chitinophagia</taxon>
        <taxon>Chitinophagales</taxon>
        <taxon>Chitinophagaceae</taxon>
        <taxon>Arachidicoccus</taxon>
    </lineage>
</organism>
<dbReference type="SUPFAM" id="SSF69593">
    <property type="entry name" value="Glycerol-3-phosphate (1)-acyltransferase"/>
    <property type="match status" value="1"/>
</dbReference>
<dbReference type="PANTHER" id="PTHR10434:SF11">
    <property type="entry name" value="1-ACYL-SN-GLYCEROL-3-PHOSPHATE ACYLTRANSFERASE"/>
    <property type="match status" value="1"/>
</dbReference>
<dbReference type="InterPro" id="IPR002123">
    <property type="entry name" value="Plipid/glycerol_acylTrfase"/>
</dbReference>
<comment type="domain">
    <text evidence="9">The HXXXXD motif is essential for acyltransferase activity and may constitute the binding site for the phosphate moiety of the glycerol-3-phosphate.</text>
</comment>